<evidence type="ECO:0000256" key="2">
    <source>
        <dbReference type="SAM" id="SignalP"/>
    </source>
</evidence>
<accession>A0ABW2HB67</accession>
<sequence>MRRTIAVLALTAFLAFGGAAAANADDHYTPDEPKQPTLGGSTAVGECIKDAPWIFYDVELVDPDDLATGHTASLIISDATHSVTLPLGTLVDNQLSGRVLWPGASVDASGNPTGWPGWAYENGAWVETSDNYAWTRGDVTAVLSVNPTKEVPLAYPPATPECAAMPAVLSASEELPATGSDFPFVNVAAFAGVIALVGVGLALARPRRAQR</sequence>
<gene>
    <name evidence="3" type="ORF">ACFQRL_04990</name>
</gene>
<keyword evidence="4" id="KW-1185">Reference proteome</keyword>
<keyword evidence="1" id="KW-1133">Transmembrane helix</keyword>
<evidence type="ECO:0000313" key="3">
    <source>
        <dbReference type="EMBL" id="MFC7268313.1"/>
    </source>
</evidence>
<evidence type="ECO:0000256" key="1">
    <source>
        <dbReference type="SAM" id="Phobius"/>
    </source>
</evidence>
<proteinExistence type="predicted"/>
<name>A0ABW2HB67_9MICO</name>
<dbReference type="Proteomes" id="UP001596507">
    <property type="component" value="Unassembled WGS sequence"/>
</dbReference>
<dbReference type="EMBL" id="JBHTBE010000001">
    <property type="protein sequence ID" value="MFC7268313.1"/>
    <property type="molecule type" value="Genomic_DNA"/>
</dbReference>
<comment type="caution">
    <text evidence="3">The sequence shown here is derived from an EMBL/GenBank/DDBJ whole genome shotgun (WGS) entry which is preliminary data.</text>
</comment>
<protein>
    <submittedName>
        <fullName evidence="3">Cell wall protein</fullName>
    </submittedName>
</protein>
<reference evidence="4" key="1">
    <citation type="journal article" date="2019" name="Int. J. Syst. Evol. Microbiol.">
        <title>The Global Catalogue of Microorganisms (GCM) 10K type strain sequencing project: providing services to taxonomists for standard genome sequencing and annotation.</title>
        <authorList>
            <consortium name="The Broad Institute Genomics Platform"/>
            <consortium name="The Broad Institute Genome Sequencing Center for Infectious Disease"/>
            <person name="Wu L."/>
            <person name="Ma J."/>
        </authorList>
    </citation>
    <scope>NUCLEOTIDE SEQUENCE [LARGE SCALE GENOMIC DNA]</scope>
    <source>
        <strain evidence="4">CGMCC 1.15772</strain>
    </source>
</reference>
<evidence type="ECO:0000313" key="4">
    <source>
        <dbReference type="Proteomes" id="UP001596507"/>
    </source>
</evidence>
<feature type="signal peptide" evidence="2">
    <location>
        <begin position="1"/>
        <end position="21"/>
    </location>
</feature>
<organism evidence="3 4">
    <name type="scientific">Microbacterium fluvii</name>
    <dbReference type="NCBI Taxonomy" id="415215"/>
    <lineage>
        <taxon>Bacteria</taxon>
        <taxon>Bacillati</taxon>
        <taxon>Actinomycetota</taxon>
        <taxon>Actinomycetes</taxon>
        <taxon>Micrococcales</taxon>
        <taxon>Microbacteriaceae</taxon>
        <taxon>Microbacterium</taxon>
    </lineage>
</organism>
<keyword evidence="2" id="KW-0732">Signal</keyword>
<keyword evidence="1" id="KW-0812">Transmembrane</keyword>
<feature type="transmembrane region" description="Helical" evidence="1">
    <location>
        <begin position="184"/>
        <end position="204"/>
    </location>
</feature>
<feature type="chain" id="PRO_5045260633" evidence="2">
    <location>
        <begin position="22"/>
        <end position="211"/>
    </location>
</feature>
<dbReference type="RefSeq" id="WP_262873221.1">
    <property type="nucleotide sequence ID" value="NZ_BAABKW010000005.1"/>
</dbReference>
<keyword evidence="1" id="KW-0472">Membrane</keyword>